<dbReference type="EMBL" id="LAZR01003889">
    <property type="protein sequence ID" value="KKN13740.1"/>
    <property type="molecule type" value="Genomic_DNA"/>
</dbReference>
<dbReference type="InterPro" id="IPR041398">
    <property type="entry name" value="DdrB_dom"/>
</dbReference>
<dbReference type="Pfam" id="PF04002">
    <property type="entry name" value="RadC"/>
    <property type="match status" value="1"/>
</dbReference>
<dbReference type="InterPro" id="IPR001405">
    <property type="entry name" value="UPF0758"/>
</dbReference>
<dbReference type="InterPro" id="IPR037518">
    <property type="entry name" value="MPN"/>
</dbReference>
<name>A0A0F9N2E3_9ZZZZ</name>
<organism evidence="7">
    <name type="scientific">marine sediment metagenome</name>
    <dbReference type="NCBI Taxonomy" id="412755"/>
    <lineage>
        <taxon>unclassified sequences</taxon>
        <taxon>metagenomes</taxon>
        <taxon>ecological metagenomes</taxon>
    </lineage>
</organism>
<reference evidence="7" key="1">
    <citation type="journal article" date="2015" name="Nature">
        <title>Complex archaea that bridge the gap between prokaryotes and eukaryotes.</title>
        <authorList>
            <person name="Spang A."/>
            <person name="Saw J.H."/>
            <person name="Jorgensen S.L."/>
            <person name="Zaremba-Niedzwiedzka K."/>
            <person name="Martijn J."/>
            <person name="Lind A.E."/>
            <person name="van Eijk R."/>
            <person name="Schleper C."/>
            <person name="Guy L."/>
            <person name="Ettema T.J."/>
        </authorList>
    </citation>
    <scope>NUCLEOTIDE SEQUENCE</scope>
</reference>
<gene>
    <name evidence="7" type="ORF">LCGC14_1003220</name>
</gene>
<dbReference type="InterPro" id="IPR025657">
    <property type="entry name" value="RadC_JAB"/>
</dbReference>
<keyword evidence="2" id="KW-0479">Metal-binding</keyword>
<evidence type="ECO:0000256" key="4">
    <source>
        <dbReference type="ARBA" id="ARBA00022833"/>
    </source>
</evidence>
<evidence type="ECO:0000256" key="5">
    <source>
        <dbReference type="ARBA" id="ARBA00023049"/>
    </source>
</evidence>
<evidence type="ECO:0000256" key="1">
    <source>
        <dbReference type="ARBA" id="ARBA00022670"/>
    </source>
</evidence>
<dbReference type="GO" id="GO:0006508">
    <property type="term" value="P:proteolysis"/>
    <property type="evidence" value="ECO:0007669"/>
    <property type="project" value="UniProtKB-KW"/>
</dbReference>
<evidence type="ECO:0000256" key="2">
    <source>
        <dbReference type="ARBA" id="ARBA00022723"/>
    </source>
</evidence>
<evidence type="ECO:0000313" key="7">
    <source>
        <dbReference type="EMBL" id="KKN13740.1"/>
    </source>
</evidence>
<accession>A0A0F9N2E3</accession>
<keyword evidence="4" id="KW-0862">Zinc</keyword>
<keyword evidence="3" id="KW-0378">Hydrolase</keyword>
<dbReference type="PANTHER" id="PTHR30471:SF3">
    <property type="entry name" value="UPF0758 PROTEIN YEES-RELATED"/>
    <property type="match status" value="1"/>
</dbReference>
<protein>
    <recommendedName>
        <fullName evidence="6">MPN domain-containing protein</fullName>
    </recommendedName>
</protein>
<sequence>MTSKLQIAVMGQDRPIEFDENDMVDIPDVCGRSWWGFLHRWAETIRDDGCSSCGEHAVLFVSALHDLVNIKLMGEGDPSKKVHDPENFVKTADIYHKSVHAAGLECPICDQTTVLAPVAQVLPHSHVAETEGERSPDTFQPSLFDPESNPQIAIVPDPPVDDFDSAFPVKLKPFRFETKLVRQAAVVNPPKLISPSDVFTMAKDLIDSDRERLLVLFTDTRAGLIGVQELTVGTKNASLVPVDVVARTGILANATGVFVVHNHPSGDPTPSDEDVAITRTLFEGLKLVDIDLVDHIVIGQGRFVSLREKSLGPWGSAAAGQGDEFTYPEILGTAPKFTTADIAPMAQDPKIRISGTCEHDGPCKIKVRAIDEVVESIDSADLVGDAVEEAHRQLLARRSGNVTDRTFAIGANSVTRYQFQFRVVAAEDLIVSNDPFTFLPNPDYPEELQPRDRARTATKLQVEKLAANIQPDALLEDFRVLDRGTPIVGPDLIVEGGNGRTMALILAAAEFPQMYGEYKLRLVDRIGEFGIDAADIEGIETPVLVRVRLSDVDRVRFAAETNTPAGISTSSIESASEDANRITVDMLMGLDLNDGEGLADALRATRNAPFVRSFLSKLESNEQAQLVDSDGLVNQDGIRRIVMGVFVSTFPGDDGIRLAELAFESIDLQIRNVVNALSQSLGPLATAEALVQAGERQEDLAIAGDLASAVIVFAKIKSTPGQIVEAFLNQSQLFGRELTPFQEELLQFLDVRSRSA</sequence>
<keyword evidence="1" id="KW-0645">Protease</keyword>
<dbReference type="AlphaFoldDB" id="A0A0F9N2E3"/>
<evidence type="ECO:0000256" key="3">
    <source>
        <dbReference type="ARBA" id="ARBA00022801"/>
    </source>
</evidence>
<dbReference type="InterPro" id="IPR020891">
    <property type="entry name" value="UPF0758_CS"/>
</dbReference>
<proteinExistence type="predicted"/>
<dbReference type="CDD" id="cd08071">
    <property type="entry name" value="MPN_DUF2466"/>
    <property type="match status" value="1"/>
</dbReference>
<comment type="caution">
    <text evidence="7">The sequence shown here is derived from an EMBL/GenBank/DDBJ whole genome shotgun (WGS) entry which is preliminary data.</text>
</comment>
<dbReference type="Pfam" id="PF18763">
    <property type="entry name" value="ddrB-ParB"/>
    <property type="match status" value="1"/>
</dbReference>
<dbReference type="Gene3D" id="3.40.140.10">
    <property type="entry name" value="Cytidine Deaminase, domain 2"/>
    <property type="match status" value="1"/>
</dbReference>
<dbReference type="PROSITE" id="PS50249">
    <property type="entry name" value="MPN"/>
    <property type="match status" value="1"/>
</dbReference>
<dbReference type="GO" id="GO:0046872">
    <property type="term" value="F:metal ion binding"/>
    <property type="evidence" value="ECO:0007669"/>
    <property type="project" value="UniProtKB-KW"/>
</dbReference>
<keyword evidence="5" id="KW-0482">Metalloprotease</keyword>
<dbReference type="GO" id="GO:0008237">
    <property type="term" value="F:metallopeptidase activity"/>
    <property type="evidence" value="ECO:0007669"/>
    <property type="project" value="UniProtKB-KW"/>
</dbReference>
<feature type="domain" description="MPN" evidence="6">
    <location>
        <begin position="191"/>
        <end position="312"/>
    </location>
</feature>
<dbReference type="PROSITE" id="PS01302">
    <property type="entry name" value="UPF0758"/>
    <property type="match status" value="1"/>
</dbReference>
<feature type="non-terminal residue" evidence="7">
    <location>
        <position position="756"/>
    </location>
</feature>
<dbReference type="PANTHER" id="PTHR30471">
    <property type="entry name" value="DNA REPAIR PROTEIN RADC"/>
    <property type="match status" value="1"/>
</dbReference>
<evidence type="ECO:0000259" key="6">
    <source>
        <dbReference type="PROSITE" id="PS50249"/>
    </source>
</evidence>